<evidence type="ECO:0000313" key="2">
    <source>
        <dbReference type="EMBL" id="KRQ03354.1"/>
    </source>
</evidence>
<dbReference type="OrthoDB" id="9871112at2"/>
<sequence>MKSMQPTALAIIGQIQAISRFVDSPTSQLHRHELMEIGRALSDASETVVERTMSPDTIGPDRGRAA</sequence>
<reference evidence="2 3" key="1">
    <citation type="submission" date="2015-09" db="EMBL/GenBank/DDBJ databases">
        <title>Draft Genome Sequence of Bradyrhizobium manausense Strain BR 3351T, a Novel Symbiotic Nitrogen-Fixing Alphaproteobacterium Isolated from Brazilian Amazon Rain Forest.</title>
        <authorList>
            <person name="De Araujo J.L."/>
            <person name="Zilli J.E."/>
        </authorList>
    </citation>
    <scope>NUCLEOTIDE SEQUENCE [LARGE SCALE GENOMIC DNA]</scope>
    <source>
        <strain evidence="2 3">BR3351</strain>
    </source>
</reference>
<feature type="region of interest" description="Disordered" evidence="1">
    <location>
        <begin position="43"/>
        <end position="66"/>
    </location>
</feature>
<dbReference type="STRING" id="989370.AOQ71_32035"/>
<dbReference type="EMBL" id="LJYG01000108">
    <property type="protein sequence ID" value="KRQ03354.1"/>
    <property type="molecule type" value="Genomic_DNA"/>
</dbReference>
<keyword evidence="3" id="KW-1185">Reference proteome</keyword>
<gene>
    <name evidence="2" type="ORF">AOQ71_32035</name>
</gene>
<protein>
    <submittedName>
        <fullName evidence="2">Uncharacterized protein</fullName>
    </submittedName>
</protein>
<dbReference type="RefSeq" id="WP_057755564.1">
    <property type="nucleotide sequence ID" value="NZ_LJYG01000108.1"/>
</dbReference>
<accession>A0A0R3D0V6</accession>
<organism evidence="2 3">
    <name type="scientific">Bradyrhizobium manausense</name>
    <dbReference type="NCBI Taxonomy" id="989370"/>
    <lineage>
        <taxon>Bacteria</taxon>
        <taxon>Pseudomonadati</taxon>
        <taxon>Pseudomonadota</taxon>
        <taxon>Alphaproteobacteria</taxon>
        <taxon>Hyphomicrobiales</taxon>
        <taxon>Nitrobacteraceae</taxon>
        <taxon>Bradyrhizobium</taxon>
    </lineage>
</organism>
<name>A0A0R3D0V6_9BRAD</name>
<proteinExistence type="predicted"/>
<dbReference type="Proteomes" id="UP000051936">
    <property type="component" value="Unassembled WGS sequence"/>
</dbReference>
<comment type="caution">
    <text evidence="2">The sequence shown here is derived from an EMBL/GenBank/DDBJ whole genome shotgun (WGS) entry which is preliminary data.</text>
</comment>
<evidence type="ECO:0000256" key="1">
    <source>
        <dbReference type="SAM" id="MobiDB-lite"/>
    </source>
</evidence>
<evidence type="ECO:0000313" key="3">
    <source>
        <dbReference type="Proteomes" id="UP000051936"/>
    </source>
</evidence>
<dbReference type="AlphaFoldDB" id="A0A0R3D0V6"/>